<organism evidence="1 2">
    <name type="scientific">Liparis tanakae</name>
    <name type="common">Tanaka's snailfish</name>
    <dbReference type="NCBI Taxonomy" id="230148"/>
    <lineage>
        <taxon>Eukaryota</taxon>
        <taxon>Metazoa</taxon>
        <taxon>Chordata</taxon>
        <taxon>Craniata</taxon>
        <taxon>Vertebrata</taxon>
        <taxon>Euteleostomi</taxon>
        <taxon>Actinopterygii</taxon>
        <taxon>Neopterygii</taxon>
        <taxon>Teleostei</taxon>
        <taxon>Neoteleostei</taxon>
        <taxon>Acanthomorphata</taxon>
        <taxon>Eupercaria</taxon>
        <taxon>Perciformes</taxon>
        <taxon>Cottioidei</taxon>
        <taxon>Cottales</taxon>
        <taxon>Liparidae</taxon>
        <taxon>Liparis</taxon>
    </lineage>
</organism>
<reference evidence="1 2" key="1">
    <citation type="submission" date="2019-03" db="EMBL/GenBank/DDBJ databases">
        <title>First draft genome of Liparis tanakae, snailfish: a comprehensive survey of snailfish specific genes.</title>
        <authorList>
            <person name="Kim W."/>
            <person name="Song I."/>
            <person name="Jeong J.-H."/>
            <person name="Kim D."/>
            <person name="Kim S."/>
            <person name="Ryu S."/>
            <person name="Song J.Y."/>
            <person name="Lee S.K."/>
        </authorList>
    </citation>
    <scope>NUCLEOTIDE SEQUENCE [LARGE SCALE GENOMIC DNA]</scope>
    <source>
        <tissue evidence="1">Muscle</tissue>
    </source>
</reference>
<proteinExistence type="predicted"/>
<evidence type="ECO:0000313" key="2">
    <source>
        <dbReference type="Proteomes" id="UP000314294"/>
    </source>
</evidence>
<gene>
    <name evidence="1" type="ORF">EYF80_003147</name>
</gene>
<dbReference type="Proteomes" id="UP000314294">
    <property type="component" value="Unassembled WGS sequence"/>
</dbReference>
<dbReference type="AlphaFoldDB" id="A0A4Z2J916"/>
<sequence>METIAEEVRGCLVVPRCPLQDESSQHSVLRQLTEIDVRTETCWENTNPQIDTQKLQMNARWKGLRKRNWEREQAQLEPPRSAQRCFMLLL</sequence>
<keyword evidence="2" id="KW-1185">Reference proteome</keyword>
<comment type="caution">
    <text evidence="1">The sequence shown here is derived from an EMBL/GenBank/DDBJ whole genome shotgun (WGS) entry which is preliminary data.</text>
</comment>
<name>A0A4Z2J916_9TELE</name>
<evidence type="ECO:0000313" key="1">
    <source>
        <dbReference type="EMBL" id="TNN86679.1"/>
    </source>
</evidence>
<accession>A0A4Z2J916</accession>
<dbReference type="EMBL" id="SRLO01000014">
    <property type="protein sequence ID" value="TNN86679.1"/>
    <property type="molecule type" value="Genomic_DNA"/>
</dbReference>
<protein>
    <submittedName>
        <fullName evidence="1">Uncharacterized protein</fullName>
    </submittedName>
</protein>